<organism evidence="9 10">
    <name type="scientific">Gallus gallus</name>
    <name type="common">Chicken</name>
    <dbReference type="NCBI Taxonomy" id="9031"/>
    <lineage>
        <taxon>Eukaryota</taxon>
        <taxon>Metazoa</taxon>
        <taxon>Chordata</taxon>
        <taxon>Craniata</taxon>
        <taxon>Vertebrata</taxon>
        <taxon>Euteleostomi</taxon>
        <taxon>Archelosauria</taxon>
        <taxon>Archosauria</taxon>
        <taxon>Dinosauria</taxon>
        <taxon>Saurischia</taxon>
        <taxon>Theropoda</taxon>
        <taxon>Coelurosauria</taxon>
        <taxon>Aves</taxon>
        <taxon>Neognathae</taxon>
        <taxon>Galloanserae</taxon>
        <taxon>Galliformes</taxon>
        <taxon>Phasianidae</taxon>
        <taxon>Phasianinae</taxon>
        <taxon>Gallus</taxon>
    </lineage>
</organism>
<accession>A0A8V0X5X6</accession>
<reference evidence="9" key="1">
    <citation type="submission" date="2020-11" db="EMBL/GenBank/DDBJ databases">
        <title>Gallus gallus (Chicken) genome, bGalGal1, GRCg7b, maternal haplotype autosomes + Z &amp; W.</title>
        <authorList>
            <person name="Warren W."/>
            <person name="Formenti G."/>
            <person name="Fedrigo O."/>
            <person name="Haase B."/>
            <person name="Mountcastle J."/>
            <person name="Balacco J."/>
            <person name="Tracey A."/>
            <person name="Schneider V."/>
            <person name="Okimoto R."/>
            <person name="Cheng H."/>
            <person name="Hawken R."/>
            <person name="Howe K."/>
            <person name="Jarvis E.D."/>
        </authorList>
    </citation>
    <scope>NUCLEOTIDE SEQUENCE [LARGE SCALE GENOMIC DNA]</scope>
    <source>
        <strain evidence="9">Broiler</strain>
    </source>
</reference>
<feature type="transmembrane region" description="Helical" evidence="8">
    <location>
        <begin position="153"/>
        <end position="174"/>
    </location>
</feature>
<evidence type="ECO:0000256" key="5">
    <source>
        <dbReference type="ARBA" id="ARBA00023136"/>
    </source>
</evidence>
<dbReference type="PANTHER" id="PTHR11819:SF145">
    <property type="entry name" value="SODIUM_GLUCOSE COTRANSPORTER 2"/>
    <property type="match status" value="1"/>
</dbReference>
<dbReference type="Proteomes" id="UP000000539">
    <property type="component" value="Chromosome 36"/>
</dbReference>
<dbReference type="Gene3D" id="1.20.1730.10">
    <property type="entry name" value="Sodium/glucose cotransporter"/>
    <property type="match status" value="1"/>
</dbReference>
<dbReference type="GO" id="GO:0016020">
    <property type="term" value="C:membrane"/>
    <property type="evidence" value="ECO:0007669"/>
    <property type="project" value="UniProtKB-SubCell"/>
</dbReference>
<name>A0A8V0X5X6_CHICK</name>
<evidence type="ECO:0000256" key="2">
    <source>
        <dbReference type="ARBA" id="ARBA00006434"/>
    </source>
</evidence>
<dbReference type="OrthoDB" id="9393753at2759"/>
<dbReference type="PROSITE" id="PS50283">
    <property type="entry name" value="NA_SOLUT_SYMP_3"/>
    <property type="match status" value="1"/>
</dbReference>
<feature type="compositionally biased region" description="Low complexity" evidence="7">
    <location>
        <begin position="269"/>
        <end position="280"/>
    </location>
</feature>
<dbReference type="Ensembl" id="ENSGALT00010001432.1">
    <property type="protein sequence ID" value="ENSGALP00010000773.1"/>
    <property type="gene ID" value="ENSGALG00010000685.1"/>
</dbReference>
<dbReference type="InterPro" id="IPR001734">
    <property type="entry name" value="Na/solute_symporter"/>
</dbReference>
<protein>
    <recommendedName>
        <fullName evidence="11">Sodium/glucose cotransporter 2</fullName>
    </recommendedName>
</protein>
<comment type="subcellular location">
    <subcellularLocation>
        <location evidence="1">Membrane</location>
        <topology evidence="1">Multi-pass membrane protein</topology>
    </subcellularLocation>
</comment>
<evidence type="ECO:0000256" key="6">
    <source>
        <dbReference type="RuleBase" id="RU362091"/>
    </source>
</evidence>
<dbReference type="InterPro" id="IPR038377">
    <property type="entry name" value="Na/Glc_symporter_sf"/>
</dbReference>
<evidence type="ECO:0000256" key="3">
    <source>
        <dbReference type="ARBA" id="ARBA00022692"/>
    </source>
</evidence>
<sequence length="325" mass="34058">MAVTVDPWDLGVVGGYFLCVFAVGLWSLRRSSRSSVTGYFLAGRRMGWGAVGASLFASNIGSGHFVGLAGTAAASGIAVGGFEWHAMFMVLLLGWIFVPIYMKAGVTTMPQYLRKRFGGARIQICLSALSLLLYVTTKISVDLFSGAVFLQAALGWDLYGAVAALLGVTAVYTITDMVQSAVMVGGASVLAGYGHRAALPGGSLPDPRAGGLCALWVPKSAAYVPYGAARHGRPPALPRGGRVPRCGLVSPRLWGRFRLLQRRLPQTCGRPSAPRAAGADAGRGAGGSHVVPRLHPGQRRRHLQPGSLWEAAAGRHATAPPGGRE</sequence>
<comment type="similarity">
    <text evidence="2 6">Belongs to the sodium:solute symporter (SSF) (TC 2.A.21) family.</text>
</comment>
<proteinExistence type="inferred from homology"/>
<feature type="transmembrane region" description="Helical" evidence="8">
    <location>
        <begin position="84"/>
        <end position="102"/>
    </location>
</feature>
<feature type="transmembrane region" description="Helical" evidence="8">
    <location>
        <begin position="122"/>
        <end position="141"/>
    </location>
</feature>
<evidence type="ECO:0000313" key="9">
    <source>
        <dbReference type="Ensembl" id="ENSGALP00010000773.1"/>
    </source>
</evidence>
<dbReference type="PANTHER" id="PTHR11819">
    <property type="entry name" value="SOLUTE CARRIER FAMILY 5"/>
    <property type="match status" value="1"/>
</dbReference>
<keyword evidence="5 8" id="KW-0472">Membrane</keyword>
<reference evidence="9" key="2">
    <citation type="submission" date="2025-08" db="UniProtKB">
        <authorList>
            <consortium name="Ensembl"/>
        </authorList>
    </citation>
    <scope>IDENTIFICATION</scope>
    <source>
        <strain evidence="9">broiler</strain>
    </source>
</reference>
<keyword evidence="10" id="KW-1185">Reference proteome</keyword>
<keyword evidence="3 8" id="KW-0812">Transmembrane</keyword>
<dbReference type="GeneTree" id="ENSGT00940000160533"/>
<evidence type="ECO:0000313" key="10">
    <source>
        <dbReference type="Proteomes" id="UP000000539"/>
    </source>
</evidence>
<feature type="region of interest" description="Disordered" evidence="7">
    <location>
        <begin position="266"/>
        <end position="325"/>
    </location>
</feature>
<evidence type="ECO:0000256" key="8">
    <source>
        <dbReference type="SAM" id="Phobius"/>
    </source>
</evidence>
<feature type="transmembrane region" description="Helical" evidence="8">
    <location>
        <begin position="12"/>
        <end position="28"/>
    </location>
</feature>
<reference evidence="9" key="3">
    <citation type="submission" date="2025-09" db="UniProtKB">
        <authorList>
            <consortium name="Ensembl"/>
        </authorList>
    </citation>
    <scope>IDENTIFICATION</scope>
    <source>
        <strain evidence="9">broiler</strain>
    </source>
</reference>
<evidence type="ECO:0000256" key="4">
    <source>
        <dbReference type="ARBA" id="ARBA00022989"/>
    </source>
</evidence>
<dbReference type="Pfam" id="PF00474">
    <property type="entry name" value="SSF"/>
    <property type="match status" value="1"/>
</dbReference>
<evidence type="ECO:0000256" key="1">
    <source>
        <dbReference type="ARBA" id="ARBA00004141"/>
    </source>
</evidence>
<feature type="transmembrane region" description="Helical" evidence="8">
    <location>
        <begin position="48"/>
        <end position="78"/>
    </location>
</feature>
<dbReference type="GO" id="GO:0022857">
    <property type="term" value="F:transmembrane transporter activity"/>
    <property type="evidence" value="ECO:0007669"/>
    <property type="project" value="InterPro"/>
</dbReference>
<evidence type="ECO:0008006" key="11">
    <source>
        <dbReference type="Google" id="ProtNLM"/>
    </source>
</evidence>
<evidence type="ECO:0000256" key="7">
    <source>
        <dbReference type="SAM" id="MobiDB-lite"/>
    </source>
</evidence>
<gene>
    <name evidence="9" type="primary">LOC112530906</name>
</gene>
<dbReference type="AlphaFoldDB" id="A0A8V0X5X6"/>
<keyword evidence="4 8" id="KW-1133">Transmembrane helix</keyword>